<dbReference type="AlphaFoldDB" id="A0A481MQM0"/>
<dbReference type="InterPro" id="IPR002227">
    <property type="entry name" value="Tyrosinase_Cu-bd"/>
</dbReference>
<feature type="domain" description="Tyrosinase copper-binding" evidence="10">
    <location>
        <begin position="396"/>
        <end position="407"/>
    </location>
</feature>
<keyword evidence="6" id="KW-0560">Oxidoreductase</keyword>
<dbReference type="GO" id="GO:0005576">
    <property type="term" value="C:extracellular region"/>
    <property type="evidence" value="ECO:0007669"/>
    <property type="project" value="UniProtKB-SubCell"/>
</dbReference>
<dbReference type="InterPro" id="IPR005204">
    <property type="entry name" value="Hemocyanin_N"/>
</dbReference>
<dbReference type="Gene3D" id="1.10.1280.10">
    <property type="entry name" value="Di-copper center containing domain from catechol oxidase"/>
    <property type="match status" value="1"/>
</dbReference>
<evidence type="ECO:0000256" key="1">
    <source>
        <dbReference type="ARBA" id="ARBA00001973"/>
    </source>
</evidence>
<dbReference type="SUPFAM" id="SSF48050">
    <property type="entry name" value="Hemocyanin, N-terminal domain"/>
    <property type="match status" value="1"/>
</dbReference>
<dbReference type="PROSITE" id="PS00209">
    <property type="entry name" value="HEMOCYANIN_1"/>
    <property type="match status" value="1"/>
</dbReference>
<dbReference type="InterPro" id="IPR000896">
    <property type="entry name" value="Hemocyanin/hexamerin_mid_dom"/>
</dbReference>
<dbReference type="GO" id="GO:0006582">
    <property type="term" value="P:melanin metabolic process"/>
    <property type="evidence" value="ECO:0007669"/>
    <property type="project" value="UniProtKB-ARBA"/>
</dbReference>
<evidence type="ECO:0000256" key="6">
    <source>
        <dbReference type="ARBA" id="ARBA00023002"/>
    </source>
</evidence>
<dbReference type="PROSITE" id="PS00210">
    <property type="entry name" value="HEMOCYANIN_2"/>
    <property type="match status" value="1"/>
</dbReference>
<dbReference type="Pfam" id="PF03723">
    <property type="entry name" value="Hemocyanin_C"/>
    <property type="match status" value="1"/>
</dbReference>
<dbReference type="FunFam" id="1.10.1280.10:FF:000004">
    <property type="entry name" value="Hemocyanin subunit 2"/>
    <property type="match status" value="1"/>
</dbReference>
<dbReference type="InterPro" id="IPR014756">
    <property type="entry name" value="Ig_E-set"/>
</dbReference>
<name>A0A481MQM0_9HEMI</name>
<gene>
    <name evidence="11" type="primary">PO-NmD</name>
</gene>
<accession>A0A481MQM0</accession>
<comment type="subcellular location">
    <subcellularLocation>
        <location evidence="2">Secreted</location>
    </subcellularLocation>
</comment>
<dbReference type="InterPro" id="IPR036697">
    <property type="entry name" value="Hemocyanin_N_sf"/>
</dbReference>
<dbReference type="InterPro" id="IPR013788">
    <property type="entry name" value="Hemocyanin/hexamerin"/>
</dbReference>
<keyword evidence="7" id="KW-0186">Copper</keyword>
<dbReference type="PROSITE" id="PS00498">
    <property type="entry name" value="TYROSINASE_2"/>
    <property type="match status" value="1"/>
</dbReference>
<dbReference type="InterPro" id="IPR005203">
    <property type="entry name" value="Hemocyanin_C"/>
</dbReference>
<keyword evidence="5" id="KW-0479">Metal-binding</keyword>
<organism evidence="11">
    <name type="scientific">Nipponaphis monzeni</name>
    <dbReference type="NCBI Taxonomy" id="196483"/>
    <lineage>
        <taxon>Eukaryota</taxon>
        <taxon>Metazoa</taxon>
        <taxon>Ecdysozoa</taxon>
        <taxon>Arthropoda</taxon>
        <taxon>Hexapoda</taxon>
        <taxon>Insecta</taxon>
        <taxon>Pterygota</taxon>
        <taxon>Neoptera</taxon>
        <taxon>Paraneoptera</taxon>
        <taxon>Hemiptera</taxon>
        <taxon>Sternorrhyncha</taxon>
        <taxon>Aphidomorpha</taxon>
        <taxon>Aphidoidea</taxon>
        <taxon>Hormaphididae</taxon>
        <taxon>Nipponaphidini</taxon>
        <taxon>Nipponaphis</taxon>
    </lineage>
</organism>
<reference evidence="11" key="1">
    <citation type="journal article" date="2019" name="Proc. Natl. Acad. Sci. U.S.A.">
        <title>Exaggeration and cooption of innate immunity for social defense.</title>
        <authorList>
            <person name="Kutsukake M."/>
            <person name="Moriyama M."/>
            <person name="Shigenobu S."/>
            <person name="Meng X.-Y."/>
            <person name="Nikoh N."/>
            <person name="Noda C."/>
            <person name="Kobayashi S."/>
            <person name="Fukatsu T."/>
        </authorList>
    </citation>
    <scope>NUCLEOTIDE SEQUENCE</scope>
</reference>
<keyword evidence="4" id="KW-0964">Secreted</keyword>
<dbReference type="EMBL" id="IAEA01000004">
    <property type="protein sequence ID" value="LAC19445.1"/>
    <property type="molecule type" value="mRNA"/>
</dbReference>
<dbReference type="PANTHER" id="PTHR11511:SF4">
    <property type="entry name" value="PHENOLOXIDASE 2-RELATED"/>
    <property type="match status" value="1"/>
</dbReference>
<dbReference type="GO" id="GO:0004503">
    <property type="term" value="F:tyrosinase activity"/>
    <property type="evidence" value="ECO:0007669"/>
    <property type="project" value="UniProtKB-ARBA"/>
</dbReference>
<dbReference type="PANTHER" id="PTHR11511">
    <property type="entry name" value="LARVAL STORAGE PROTEIN/PHENOLOXIDASE"/>
    <property type="match status" value="1"/>
</dbReference>
<evidence type="ECO:0000256" key="8">
    <source>
        <dbReference type="ARBA" id="ARBA00023033"/>
    </source>
</evidence>
<evidence type="ECO:0000256" key="9">
    <source>
        <dbReference type="ARBA" id="ARBA00023157"/>
    </source>
</evidence>
<evidence type="ECO:0000256" key="5">
    <source>
        <dbReference type="ARBA" id="ARBA00022723"/>
    </source>
</evidence>
<sequence>MTEKTNILYLFDRPTEPIFLNKGEGNISFDVPPEYLTERYKPLASDLQTRFPGDVTVPITKLKSIPDLSYPLELSRSSSFSLFNPYHSKMAAKLIEILMAAKTFDELLSLSVYCRDRINPYMFIYALSVVIVHRPDTRHLTLPSHAQIFPNLYMDSSVFSRAREESTIVQPGSRIPIEIPSDYTANNLDPEHKVSYFREDIGINLHHWHWHLVYPWDGPLNIVNKDRRGELFYYMHQQIVARYNAERLSNDLNRVKKLNNWRAPIPEAYFPKLDGTLANRVWPPRPANSTLSDINREIEQMSFDIEDLERWRDRIFNAIHSGYIINSAGEQVRLTETDGIDVLGNIMESSVLSANIAYYGSLHNFGHDALSYIHDPDNRYNENYSVMGDPTTAMRDPVFYRFHAYIDDIFQEFKATIPAYSVQNLSFDNVQIDSVEVSAPGIPRNEIATFWQQSDVELSRGLDFTPRGSVFARFTHLQHAPYTYKIIIENNGNQRMGTIRIFLAPKFDERGLPFVLREQRRLFIELDKYSLSLKRGRNEITRRCLHSSVTIPHEVTYRNLDKNRPAASSEAAASFNFCGCGWPQNMLVPKGNSDGFPCQLFIMISNGSIDQVEDSSIDGGETCDNASSYCGIRNARFPDTRAMGYPFDRPPREGVATLQQFLTPNMVVQDIKIRFSNRFVQKIQHQPVIKPAKS</sequence>
<dbReference type="Gene3D" id="2.60.40.1520">
    <property type="entry name" value="Hemocyanin, C-terminal domain"/>
    <property type="match status" value="1"/>
</dbReference>
<dbReference type="Pfam" id="PF03722">
    <property type="entry name" value="Hemocyanin_N"/>
    <property type="match status" value="1"/>
</dbReference>
<evidence type="ECO:0000256" key="7">
    <source>
        <dbReference type="ARBA" id="ARBA00023008"/>
    </source>
</evidence>
<keyword evidence="8" id="KW-0503">Monooxygenase</keyword>
<dbReference type="PRINTS" id="PR00187">
    <property type="entry name" value="HAEMOCYANIN"/>
</dbReference>
<dbReference type="InterPro" id="IPR037020">
    <property type="entry name" value="Hemocyanin_C_sf"/>
</dbReference>
<comment type="cofactor">
    <cofactor evidence="1">
        <name>Cu(2+)</name>
        <dbReference type="ChEBI" id="CHEBI:29036"/>
    </cofactor>
</comment>
<comment type="similarity">
    <text evidence="3">Belongs to the tyrosinase family.</text>
</comment>
<evidence type="ECO:0000259" key="10">
    <source>
        <dbReference type="PROSITE" id="PS00498"/>
    </source>
</evidence>
<dbReference type="GO" id="GO:0046872">
    <property type="term" value="F:metal ion binding"/>
    <property type="evidence" value="ECO:0007669"/>
    <property type="project" value="UniProtKB-KW"/>
</dbReference>
<dbReference type="InterPro" id="IPR008922">
    <property type="entry name" value="Di-copper_centre_dom_sf"/>
</dbReference>
<evidence type="ECO:0000313" key="11">
    <source>
        <dbReference type="EMBL" id="LAC19445.1"/>
    </source>
</evidence>
<keyword evidence="9" id="KW-1015">Disulfide bond</keyword>
<dbReference type="SUPFAM" id="SSF48056">
    <property type="entry name" value="Di-copper centre-containing domain"/>
    <property type="match status" value="1"/>
</dbReference>
<dbReference type="Gene3D" id="1.20.1370.10">
    <property type="entry name" value="Hemocyanin, N-terminal domain"/>
    <property type="match status" value="1"/>
</dbReference>
<dbReference type="Pfam" id="PF00372">
    <property type="entry name" value="Hemocyanin_M"/>
    <property type="match status" value="1"/>
</dbReference>
<proteinExistence type="evidence at transcript level"/>
<protein>
    <submittedName>
        <fullName evidence="11">Phenoloxidase</fullName>
    </submittedName>
</protein>
<dbReference type="FunFam" id="2.60.40.1520:FF:000001">
    <property type="entry name" value="Hemocyanin subunit 2"/>
    <property type="match status" value="1"/>
</dbReference>
<dbReference type="SUPFAM" id="SSF81296">
    <property type="entry name" value="E set domains"/>
    <property type="match status" value="1"/>
</dbReference>
<evidence type="ECO:0000256" key="3">
    <source>
        <dbReference type="ARBA" id="ARBA00009928"/>
    </source>
</evidence>
<evidence type="ECO:0000256" key="2">
    <source>
        <dbReference type="ARBA" id="ARBA00004613"/>
    </source>
</evidence>
<evidence type="ECO:0000256" key="4">
    <source>
        <dbReference type="ARBA" id="ARBA00022525"/>
    </source>
</evidence>